<dbReference type="Proteomes" id="UP000663791">
    <property type="component" value="Unassembled WGS sequence"/>
</dbReference>
<dbReference type="InterPro" id="IPR022603">
    <property type="entry name" value="DUF3152"/>
</dbReference>
<evidence type="ECO:0000259" key="2">
    <source>
        <dbReference type="Pfam" id="PF11350"/>
    </source>
</evidence>
<evidence type="ECO:0000256" key="1">
    <source>
        <dbReference type="SAM" id="SignalP"/>
    </source>
</evidence>
<feature type="signal peptide" evidence="1">
    <location>
        <begin position="1"/>
        <end position="20"/>
    </location>
</feature>
<dbReference type="RefSeq" id="WP_205292091.1">
    <property type="nucleotide sequence ID" value="NZ_CP074406.1"/>
</dbReference>
<protein>
    <submittedName>
        <fullName evidence="3">DUF3152 domain-containing protein</fullName>
    </submittedName>
</protein>
<evidence type="ECO:0000313" key="4">
    <source>
        <dbReference type="Proteomes" id="UP000663791"/>
    </source>
</evidence>
<organism evidence="3 4">
    <name type="scientific">Nocardioides faecalis</name>
    <dbReference type="NCBI Taxonomy" id="2803858"/>
    <lineage>
        <taxon>Bacteria</taxon>
        <taxon>Bacillati</taxon>
        <taxon>Actinomycetota</taxon>
        <taxon>Actinomycetes</taxon>
        <taxon>Propionibacteriales</taxon>
        <taxon>Nocardioidaceae</taxon>
        <taxon>Nocardioides</taxon>
    </lineage>
</organism>
<keyword evidence="1" id="KW-0732">Signal</keyword>
<keyword evidence="4" id="KW-1185">Reference proteome</keyword>
<comment type="caution">
    <text evidence="3">The sequence shown here is derived from an EMBL/GenBank/DDBJ whole genome shotgun (WGS) entry which is preliminary data.</text>
</comment>
<evidence type="ECO:0000313" key="3">
    <source>
        <dbReference type="EMBL" id="MBM9460796.1"/>
    </source>
</evidence>
<dbReference type="Gene3D" id="2.60.40.2700">
    <property type="match status" value="1"/>
</dbReference>
<sequence length="309" mass="33749">MRPRRLLAAFAALTGLLVLAALLPGAPAVADRGSVSGSGGGSGLVAGDVDETAPATLPAMRLVRAPSYAGVRRYDRLLRVGTGTWRPAPTSVRYQWRRDGTPIPGAHKRRYRSTPADVGRRISVAVTAAAPGHRPRTTVVRIGRIAHAVPVRRTVTYSVRTRGAVPGGLRQFKRQAQATLDDARGWRARGVRFQRVRSGGTFTLWLVEARLVPSFSSVCSTQWSCRVGRNVIINLDRWRHASPAWNAAGRSLREYRHMVVNHETGHWIGFGHASCPAPGALAPVMMQQSKGRGGCRFNPWPTPAELRRR</sequence>
<gene>
    <name evidence="3" type="ORF">JK386_12875</name>
</gene>
<dbReference type="SUPFAM" id="SSF55486">
    <property type="entry name" value="Metalloproteases ('zincins'), catalytic domain"/>
    <property type="match status" value="1"/>
</dbReference>
<reference evidence="3" key="1">
    <citation type="submission" date="2021-01" db="EMBL/GenBank/DDBJ databases">
        <title>Novel species in genus Nocardioides.</title>
        <authorList>
            <person name="Zhang G."/>
        </authorList>
    </citation>
    <scope>NUCLEOTIDE SEQUENCE</scope>
    <source>
        <strain evidence="3">Zg-536</strain>
    </source>
</reference>
<name>A0A939BW96_9ACTN</name>
<accession>A0A939BW96</accession>
<dbReference type="Pfam" id="PF11350">
    <property type="entry name" value="DUF3152"/>
    <property type="match status" value="1"/>
</dbReference>
<feature type="domain" description="DUF3152" evidence="2">
    <location>
        <begin position="166"/>
        <end position="290"/>
    </location>
</feature>
<dbReference type="AlphaFoldDB" id="A0A939BW96"/>
<feature type="chain" id="PRO_5038614883" evidence="1">
    <location>
        <begin position="21"/>
        <end position="309"/>
    </location>
</feature>
<proteinExistence type="predicted"/>
<dbReference type="EMBL" id="JAERTX010000010">
    <property type="protein sequence ID" value="MBM9460796.1"/>
    <property type="molecule type" value="Genomic_DNA"/>
</dbReference>